<name>A0AAE3TAU8_9BACT</name>
<organism evidence="11 12">
    <name type="scientific">Stygiobacter electus</name>
    <dbReference type="NCBI Taxonomy" id="3032292"/>
    <lineage>
        <taxon>Bacteria</taxon>
        <taxon>Pseudomonadati</taxon>
        <taxon>Ignavibacteriota</taxon>
        <taxon>Ignavibacteria</taxon>
        <taxon>Ignavibacteriales</taxon>
        <taxon>Melioribacteraceae</taxon>
        <taxon>Stygiobacter</taxon>
    </lineage>
</organism>
<dbReference type="PIRSF" id="PIRSF001435">
    <property type="entry name" value="Nth"/>
    <property type="match status" value="1"/>
</dbReference>
<keyword evidence="12" id="KW-1185">Reference proteome</keyword>
<evidence type="ECO:0000256" key="8">
    <source>
        <dbReference type="ARBA" id="ARBA00023204"/>
    </source>
</evidence>
<evidence type="ECO:0000313" key="12">
    <source>
        <dbReference type="Proteomes" id="UP001221302"/>
    </source>
</evidence>
<dbReference type="GO" id="GO:0004519">
    <property type="term" value="F:endonuclease activity"/>
    <property type="evidence" value="ECO:0007669"/>
    <property type="project" value="UniProtKB-KW"/>
</dbReference>
<dbReference type="GO" id="GO:0016798">
    <property type="term" value="F:hydrolase activity, acting on glycosyl bonds"/>
    <property type="evidence" value="ECO:0007669"/>
    <property type="project" value="UniProtKB-KW"/>
</dbReference>
<dbReference type="PANTHER" id="PTHR47203:SF1">
    <property type="entry name" value="HYPOTHETICAL BASE EXCISION DNA REPAIR PROTEIN (EUROFUNG)"/>
    <property type="match status" value="1"/>
</dbReference>
<evidence type="ECO:0000256" key="1">
    <source>
        <dbReference type="ARBA" id="ARBA00001966"/>
    </source>
</evidence>
<comment type="caution">
    <text evidence="11">The sequence shown here is derived from an EMBL/GenBank/DDBJ whole genome shotgun (WGS) entry which is preliminary data.</text>
</comment>
<dbReference type="GO" id="GO:0046872">
    <property type="term" value="F:metal ion binding"/>
    <property type="evidence" value="ECO:0007669"/>
    <property type="project" value="UniProtKB-KW"/>
</dbReference>
<dbReference type="EMBL" id="JARGDL010000001">
    <property type="protein sequence ID" value="MDF1610633.1"/>
    <property type="molecule type" value="Genomic_DNA"/>
</dbReference>
<comment type="cofactor">
    <cofactor evidence="1">
        <name>[4Fe-4S] cluster</name>
        <dbReference type="ChEBI" id="CHEBI:49883"/>
    </cofactor>
</comment>
<evidence type="ECO:0000256" key="7">
    <source>
        <dbReference type="ARBA" id="ARBA00023014"/>
    </source>
</evidence>
<dbReference type="Gene3D" id="1.10.1670.10">
    <property type="entry name" value="Helix-hairpin-Helix base-excision DNA repair enzymes (C-terminal)"/>
    <property type="match status" value="1"/>
</dbReference>
<evidence type="ECO:0000256" key="2">
    <source>
        <dbReference type="ARBA" id="ARBA00008343"/>
    </source>
</evidence>
<dbReference type="InterPro" id="IPR003265">
    <property type="entry name" value="HhH-GPD_domain"/>
</dbReference>
<dbReference type="CDD" id="cd00056">
    <property type="entry name" value="ENDO3c"/>
    <property type="match status" value="1"/>
</dbReference>
<keyword evidence="7" id="KW-0411">Iron-sulfur</keyword>
<keyword evidence="8" id="KW-0234">DNA repair</keyword>
<dbReference type="InterPro" id="IPR023170">
    <property type="entry name" value="HhH_base_excis_C"/>
</dbReference>
<comment type="similarity">
    <text evidence="2">Belongs to the Nth/MutY family.</text>
</comment>
<dbReference type="Pfam" id="PF00730">
    <property type="entry name" value="HhH-GPD"/>
    <property type="match status" value="1"/>
</dbReference>
<dbReference type="AlphaFoldDB" id="A0AAE3TAU8"/>
<evidence type="ECO:0000256" key="6">
    <source>
        <dbReference type="ARBA" id="ARBA00023004"/>
    </source>
</evidence>
<dbReference type="InterPro" id="IPR003651">
    <property type="entry name" value="Endonuclease3_FeS-loop_motif"/>
</dbReference>
<evidence type="ECO:0000313" key="11">
    <source>
        <dbReference type="EMBL" id="MDF1610633.1"/>
    </source>
</evidence>
<protein>
    <submittedName>
        <fullName evidence="11">Endonuclease III</fullName>
    </submittedName>
</protein>
<evidence type="ECO:0000256" key="4">
    <source>
        <dbReference type="ARBA" id="ARBA00022763"/>
    </source>
</evidence>
<feature type="domain" description="HhH-GPD" evidence="10">
    <location>
        <begin position="40"/>
        <end position="196"/>
    </location>
</feature>
<dbReference type="SMART" id="SM00525">
    <property type="entry name" value="FES"/>
    <property type="match status" value="1"/>
</dbReference>
<keyword evidence="5" id="KW-0378">Hydrolase</keyword>
<dbReference type="Proteomes" id="UP001221302">
    <property type="component" value="Unassembled WGS sequence"/>
</dbReference>
<dbReference type="GO" id="GO:0051539">
    <property type="term" value="F:4 iron, 4 sulfur cluster binding"/>
    <property type="evidence" value="ECO:0007669"/>
    <property type="project" value="InterPro"/>
</dbReference>
<keyword evidence="4" id="KW-0227">DNA damage</keyword>
<dbReference type="GO" id="GO:0140097">
    <property type="term" value="F:catalytic activity, acting on DNA"/>
    <property type="evidence" value="ECO:0007669"/>
    <property type="project" value="UniProtKB-ARBA"/>
</dbReference>
<dbReference type="PROSITE" id="PS00764">
    <property type="entry name" value="ENDONUCLEASE_III_1"/>
    <property type="match status" value="1"/>
</dbReference>
<keyword evidence="6" id="KW-0408">Iron</keyword>
<evidence type="ECO:0000256" key="3">
    <source>
        <dbReference type="ARBA" id="ARBA00022723"/>
    </source>
</evidence>
<keyword evidence="11" id="KW-0540">Nuclease</keyword>
<dbReference type="SUPFAM" id="SSF48150">
    <property type="entry name" value="DNA-glycosylase"/>
    <property type="match status" value="1"/>
</dbReference>
<sequence length="240" mass="27094">MKNNSNKIQKINKILIDHFGIPKRQNPLPNPLDTFVATILSQNTNDNNSYKAFNNLKNAFSSWEEVAKAKRSTIERLIKVAGLAPAKSKAIKNLLVKLQNNSPKLSLDFLQEFSNEEAINQLTEFNGVGVKTASCVLLFSLNRDVCPVDTHVHRVLNRLGIVKTKTPEKTFWQINQNFPNGIAHSFHTNLILLGREICTPTKPKCKICPLQKICNYQEKNFEDKSSSAKKRILLLDNIGI</sequence>
<keyword evidence="11" id="KW-0255">Endonuclease</keyword>
<dbReference type="RefSeq" id="WP_321534398.1">
    <property type="nucleotide sequence ID" value="NZ_JARGDL010000001.1"/>
</dbReference>
<dbReference type="Gene3D" id="1.10.340.30">
    <property type="entry name" value="Hypothetical protein, domain 2"/>
    <property type="match status" value="1"/>
</dbReference>
<keyword evidence="9" id="KW-0326">Glycosidase</keyword>
<keyword evidence="3" id="KW-0479">Metal-binding</keyword>
<dbReference type="InterPro" id="IPR011257">
    <property type="entry name" value="DNA_glycosylase"/>
</dbReference>
<evidence type="ECO:0000259" key="10">
    <source>
        <dbReference type="SMART" id="SM00478"/>
    </source>
</evidence>
<proteinExistence type="inferred from homology"/>
<evidence type="ECO:0000256" key="9">
    <source>
        <dbReference type="ARBA" id="ARBA00023295"/>
    </source>
</evidence>
<gene>
    <name evidence="11" type="ORF">P0M35_00595</name>
</gene>
<evidence type="ECO:0000256" key="5">
    <source>
        <dbReference type="ARBA" id="ARBA00022801"/>
    </source>
</evidence>
<dbReference type="GO" id="GO:0006284">
    <property type="term" value="P:base-excision repair"/>
    <property type="evidence" value="ECO:0007669"/>
    <property type="project" value="InterPro"/>
</dbReference>
<dbReference type="InterPro" id="IPR004035">
    <property type="entry name" value="Endouclease-III_FeS-bd_BS"/>
</dbReference>
<reference evidence="11" key="1">
    <citation type="submission" date="2023-03" db="EMBL/GenBank/DDBJ databases">
        <title>Stygiobacter electus gen. nov., sp. nov., facultatively anaerobic thermotolerant bacterium of the class Ignavibacteria from a well of Yessentuki mineral water deposit.</title>
        <authorList>
            <person name="Podosokorskaya O.A."/>
            <person name="Elcheninov A.G."/>
            <person name="Petrova N.F."/>
            <person name="Zavarzina D.G."/>
            <person name="Kublanov I.V."/>
            <person name="Merkel A.Y."/>
        </authorList>
    </citation>
    <scope>NUCLEOTIDE SEQUENCE</scope>
    <source>
        <strain evidence="11">09-Me</strain>
    </source>
</reference>
<accession>A0AAE3TAU8</accession>
<dbReference type="PANTHER" id="PTHR47203">
    <property type="match status" value="1"/>
</dbReference>
<dbReference type="SMART" id="SM00478">
    <property type="entry name" value="ENDO3c"/>
    <property type="match status" value="1"/>
</dbReference>